<dbReference type="OrthoDB" id="7697376at2759"/>
<organism evidence="1 2">
    <name type="scientific">Lasius niger</name>
    <name type="common">Black garden ant</name>
    <dbReference type="NCBI Taxonomy" id="67767"/>
    <lineage>
        <taxon>Eukaryota</taxon>
        <taxon>Metazoa</taxon>
        <taxon>Ecdysozoa</taxon>
        <taxon>Arthropoda</taxon>
        <taxon>Hexapoda</taxon>
        <taxon>Insecta</taxon>
        <taxon>Pterygota</taxon>
        <taxon>Neoptera</taxon>
        <taxon>Endopterygota</taxon>
        <taxon>Hymenoptera</taxon>
        <taxon>Apocrita</taxon>
        <taxon>Aculeata</taxon>
        <taxon>Formicoidea</taxon>
        <taxon>Formicidae</taxon>
        <taxon>Formicinae</taxon>
        <taxon>Lasius</taxon>
        <taxon>Lasius</taxon>
    </lineage>
</organism>
<dbReference type="Proteomes" id="UP000036403">
    <property type="component" value="Unassembled WGS sequence"/>
</dbReference>
<reference evidence="1 2" key="1">
    <citation type="submission" date="2015-04" db="EMBL/GenBank/DDBJ databases">
        <title>Lasius niger genome sequencing.</title>
        <authorList>
            <person name="Konorov E.A."/>
            <person name="Nikitin M.A."/>
            <person name="Kirill M.V."/>
            <person name="Chang P."/>
        </authorList>
    </citation>
    <scope>NUCLEOTIDE SEQUENCE [LARGE SCALE GENOMIC DNA]</scope>
    <source>
        <tissue evidence="1">Whole</tissue>
    </source>
</reference>
<sequence>MEKIQSLREWVIENLNSAHDKQARYYNLRRRDRRFAVGDLVLKRHHVLSSAAQAVSAKLAPKYHGPFVIARVLSPGVVELKDPTDKPLGKIHIKDLKPYIAPVP</sequence>
<evidence type="ECO:0000313" key="1">
    <source>
        <dbReference type="EMBL" id="KMQ83119.1"/>
    </source>
</evidence>
<gene>
    <name evidence="1" type="ORF">RF55_20880</name>
</gene>
<dbReference type="STRING" id="67767.A0A0J7JYL4"/>
<dbReference type="EMBL" id="LBMM01021244">
    <property type="protein sequence ID" value="KMQ83119.1"/>
    <property type="molecule type" value="Genomic_DNA"/>
</dbReference>
<protein>
    <submittedName>
        <fullName evidence="1">Retrovirus-like pol polyprotein</fullName>
    </submittedName>
</protein>
<name>A0A0J7JYL4_LASNI</name>
<accession>A0A0J7JYL4</accession>
<comment type="caution">
    <text evidence="1">The sequence shown here is derived from an EMBL/GenBank/DDBJ whole genome shotgun (WGS) entry which is preliminary data.</text>
</comment>
<dbReference type="AlphaFoldDB" id="A0A0J7JYL4"/>
<keyword evidence="2" id="KW-1185">Reference proteome</keyword>
<dbReference type="PaxDb" id="67767-A0A0J7JYL4"/>
<evidence type="ECO:0000313" key="2">
    <source>
        <dbReference type="Proteomes" id="UP000036403"/>
    </source>
</evidence>
<proteinExistence type="predicted"/>